<name>A0A5B8NMN5_9CHRO</name>
<reference evidence="3" key="1">
    <citation type="submission" date="2019-08" db="EMBL/GenBank/DDBJ databases">
        <title>Carotenoids and Carotenoid Binding Proteins in the Halophilic Cyanobacterium Euhalothece sp. ZM00.</title>
        <authorList>
            <person name="Cho S.M."/>
            <person name="Song J.Y."/>
            <person name="Park Y.-I."/>
        </authorList>
    </citation>
    <scope>NUCLEOTIDE SEQUENCE [LARGE SCALE GENOMIC DNA]</scope>
    <source>
        <strain evidence="3">Z-M001</strain>
    </source>
</reference>
<evidence type="ECO:0000259" key="1">
    <source>
        <dbReference type="Pfam" id="PF00534"/>
    </source>
</evidence>
<keyword evidence="3" id="KW-0808">Transferase</keyword>
<organism evidence="3 4">
    <name type="scientific">Euhalothece natronophila Z-M001</name>
    <dbReference type="NCBI Taxonomy" id="522448"/>
    <lineage>
        <taxon>Bacteria</taxon>
        <taxon>Bacillati</taxon>
        <taxon>Cyanobacteriota</taxon>
        <taxon>Cyanophyceae</taxon>
        <taxon>Oscillatoriophycideae</taxon>
        <taxon>Chroococcales</taxon>
        <taxon>Halothecacae</taxon>
        <taxon>Halothece cluster</taxon>
        <taxon>Euhalothece</taxon>
    </lineage>
</organism>
<dbReference type="Gene3D" id="3.40.50.2000">
    <property type="entry name" value="Glycogen Phosphorylase B"/>
    <property type="match status" value="2"/>
</dbReference>
<keyword evidence="4" id="KW-1185">Reference proteome</keyword>
<dbReference type="SUPFAM" id="SSF53756">
    <property type="entry name" value="UDP-Glycosyltransferase/glycogen phosphorylase"/>
    <property type="match status" value="1"/>
</dbReference>
<dbReference type="AlphaFoldDB" id="A0A5B8NMN5"/>
<dbReference type="InterPro" id="IPR028098">
    <property type="entry name" value="Glyco_trans_4-like_N"/>
</dbReference>
<dbReference type="PANTHER" id="PTHR12526">
    <property type="entry name" value="GLYCOSYLTRANSFERASE"/>
    <property type="match status" value="1"/>
</dbReference>
<dbReference type="GO" id="GO:0016757">
    <property type="term" value="F:glycosyltransferase activity"/>
    <property type="evidence" value="ECO:0007669"/>
    <property type="project" value="InterPro"/>
</dbReference>
<dbReference type="Proteomes" id="UP000318453">
    <property type="component" value="Chromosome"/>
</dbReference>
<feature type="domain" description="Glycosyl transferase family 1" evidence="1">
    <location>
        <begin position="186"/>
        <end position="340"/>
    </location>
</feature>
<dbReference type="RefSeq" id="WP_146294982.1">
    <property type="nucleotide sequence ID" value="NZ_CP042326.1"/>
</dbReference>
<dbReference type="OrthoDB" id="9806653at2"/>
<feature type="domain" description="Glycosyltransferase subfamily 4-like N-terminal" evidence="2">
    <location>
        <begin position="14"/>
        <end position="174"/>
    </location>
</feature>
<proteinExistence type="predicted"/>
<dbReference type="Pfam" id="PF13439">
    <property type="entry name" value="Glyco_transf_4"/>
    <property type="match status" value="1"/>
</dbReference>
<evidence type="ECO:0000313" key="4">
    <source>
        <dbReference type="Proteomes" id="UP000318453"/>
    </source>
</evidence>
<evidence type="ECO:0000313" key="3">
    <source>
        <dbReference type="EMBL" id="QDZ39379.1"/>
    </source>
</evidence>
<gene>
    <name evidence="3" type="ORF">FRE64_05225</name>
</gene>
<dbReference type="InterPro" id="IPR001296">
    <property type="entry name" value="Glyco_trans_1"/>
</dbReference>
<dbReference type="CDD" id="cd03808">
    <property type="entry name" value="GT4_CapM-like"/>
    <property type="match status" value="1"/>
</dbReference>
<dbReference type="KEGG" id="enn:FRE64_05225"/>
<dbReference type="EMBL" id="CP042326">
    <property type="protein sequence ID" value="QDZ39379.1"/>
    <property type="molecule type" value="Genomic_DNA"/>
</dbReference>
<sequence length="368" mass="41129">MKLLFIVTRTDTFGGSLIHVRDTTYYLKKQGEEVQVITGKKGIYNQVLEQYDIPNVACKSLVQPIKPYQDGKTLAELKQLIQHYNPDLVSTHSSKAGILGRIACKLNNIPCLFTAHGWAFTKGVPQPKRSIYRTLEVMAAPLADRIICVSEQDRQIGIASGMNPKKLTTVHNGMPDISPNLKADPSQSNPVSIIMVARFDQQKDHSTLLKAIKNIPQVEVNLIGDGPRLEEIKHLSKKLEIQDRVNFLGLSSDVSHFLAKASIFVLISHWEGFPRTILEAMRAGLPVVATDVGGVKESVLDGVTGFCIPRQNVLALEEKLMLLVKNPDLRTKMGKAGRERYEKEFTFERMLKKTLSIYKEVLSEKGKQ</sequence>
<protein>
    <submittedName>
        <fullName evidence="3">Glycosyltransferase family 4 protein</fullName>
    </submittedName>
</protein>
<evidence type="ECO:0000259" key="2">
    <source>
        <dbReference type="Pfam" id="PF13439"/>
    </source>
</evidence>
<dbReference type="Pfam" id="PF00534">
    <property type="entry name" value="Glycos_transf_1"/>
    <property type="match status" value="1"/>
</dbReference>
<accession>A0A5B8NMN5</accession>